<protein>
    <submittedName>
        <fullName evidence="1">Uncharacterized protein</fullName>
    </submittedName>
</protein>
<accession>A0A8J6P158</accession>
<gene>
    <name evidence="1" type="ORF">H8D96_10785</name>
</gene>
<dbReference type="AlphaFoldDB" id="A0A8J6P158"/>
<organism evidence="1 2">
    <name type="scientific">Candidatus Desulfatibia vada</name>
    <dbReference type="NCBI Taxonomy" id="2841696"/>
    <lineage>
        <taxon>Bacteria</taxon>
        <taxon>Pseudomonadati</taxon>
        <taxon>Thermodesulfobacteriota</taxon>
        <taxon>Desulfobacteria</taxon>
        <taxon>Desulfobacterales</taxon>
        <taxon>Desulfobacterales incertae sedis</taxon>
        <taxon>Candidatus Desulfatibia</taxon>
    </lineage>
</organism>
<dbReference type="Proteomes" id="UP000605201">
    <property type="component" value="Unassembled WGS sequence"/>
</dbReference>
<dbReference type="EMBL" id="JACNIG010000220">
    <property type="protein sequence ID" value="MBC8432393.1"/>
    <property type="molecule type" value="Genomic_DNA"/>
</dbReference>
<name>A0A8J6P158_9BACT</name>
<evidence type="ECO:0000313" key="2">
    <source>
        <dbReference type="Proteomes" id="UP000605201"/>
    </source>
</evidence>
<reference evidence="1 2" key="1">
    <citation type="submission" date="2020-08" db="EMBL/GenBank/DDBJ databases">
        <title>Bridging the membrane lipid divide: bacteria of the FCB group superphylum have the potential to synthesize archaeal ether lipids.</title>
        <authorList>
            <person name="Villanueva L."/>
            <person name="Von Meijenfeldt F.A.B."/>
            <person name="Westbye A.B."/>
            <person name="Yadav S."/>
            <person name="Hopmans E.C."/>
            <person name="Dutilh B.E."/>
            <person name="Sinninghe Damste J.S."/>
        </authorList>
    </citation>
    <scope>NUCLEOTIDE SEQUENCE [LARGE SCALE GENOMIC DNA]</scope>
    <source>
        <strain evidence="1">NIOZ-UU17</strain>
    </source>
</reference>
<proteinExistence type="predicted"/>
<evidence type="ECO:0000313" key="1">
    <source>
        <dbReference type="EMBL" id="MBC8432393.1"/>
    </source>
</evidence>
<sequence length="150" mass="17672">MLAEKVKKTAYPATYINKIPNENNNIGISQEKTKNMDEKRTAVKMVQDVFDELAREFDENYELKRPLEFLMMELEGLVDILNSRSIPLDVIEQFCEAFREITPNDLWGYWDSGSSLGLSSEDSEMVYNKWRNTWALLDPYYPKWKITKFP</sequence>
<comment type="caution">
    <text evidence="1">The sequence shown here is derived from an EMBL/GenBank/DDBJ whole genome shotgun (WGS) entry which is preliminary data.</text>
</comment>